<comment type="caution">
    <text evidence="1">The sequence shown here is derived from an EMBL/GenBank/DDBJ whole genome shotgun (WGS) entry which is preliminary data.</text>
</comment>
<dbReference type="EMBL" id="JGDJ01000262">
    <property type="protein sequence ID" value="EXZ26993.1"/>
    <property type="molecule type" value="Genomic_DNA"/>
</dbReference>
<gene>
    <name evidence="1" type="ORF">M136_3771</name>
</gene>
<accession>A0A015X5L6</accession>
<dbReference type="Proteomes" id="UP000022082">
    <property type="component" value="Unassembled WGS sequence"/>
</dbReference>
<reference evidence="1 2" key="1">
    <citation type="submission" date="2014-02" db="EMBL/GenBank/DDBJ databases">
        <authorList>
            <person name="Sears C."/>
            <person name="Carroll K."/>
            <person name="Sack B.R."/>
            <person name="Qadri F."/>
            <person name="Myers L.L."/>
            <person name="Chung G.-T."/>
            <person name="Escheverria P."/>
            <person name="Fraser C.M."/>
            <person name="Sadzewicz L."/>
            <person name="Shefchek K.A."/>
            <person name="Tallon L."/>
            <person name="Das S.P."/>
            <person name="Daugherty S."/>
            <person name="Mongodin E.F."/>
        </authorList>
    </citation>
    <scope>NUCLEOTIDE SEQUENCE [LARGE SCALE GENOMIC DNA]</scope>
    <source>
        <strain evidence="1 2">S36L11</strain>
    </source>
</reference>
<evidence type="ECO:0000313" key="2">
    <source>
        <dbReference type="Proteomes" id="UP000022082"/>
    </source>
</evidence>
<sequence length="124" mass="14190">MQEINKENMIMKPKKQLIETAVKDGSIDRMNMLLSAAHLLNCEANSLIEEASDVMLAKGLLLGNLKKLHNDFVKCADRYFREFATLVTTDKSKMDMFGDLDGFDKSFREWAKVSGDWEPKKEVE</sequence>
<proteinExistence type="predicted"/>
<protein>
    <submittedName>
        <fullName evidence="1">Uncharacterized protein</fullName>
    </submittedName>
</protein>
<name>A0A015X5L6_BACFG</name>
<organism evidence="1 2">
    <name type="scientific">Bacteroides fragilis str. S36L11</name>
    <dbReference type="NCBI Taxonomy" id="1339327"/>
    <lineage>
        <taxon>Bacteria</taxon>
        <taxon>Pseudomonadati</taxon>
        <taxon>Bacteroidota</taxon>
        <taxon>Bacteroidia</taxon>
        <taxon>Bacteroidales</taxon>
        <taxon>Bacteroidaceae</taxon>
        <taxon>Bacteroides</taxon>
    </lineage>
</organism>
<dbReference type="PATRIC" id="fig|1339327.3.peg.4303"/>
<evidence type="ECO:0000313" key="1">
    <source>
        <dbReference type="EMBL" id="EXZ26993.1"/>
    </source>
</evidence>
<dbReference type="AlphaFoldDB" id="A0A015X5L6"/>